<keyword evidence="3" id="KW-1185">Reference proteome</keyword>
<evidence type="ECO:0000256" key="1">
    <source>
        <dbReference type="SAM" id="MobiDB-lite"/>
    </source>
</evidence>
<gene>
    <name evidence="2" type="ORF">SLEP1_g37610</name>
</gene>
<feature type="compositionally biased region" description="Gly residues" evidence="1">
    <location>
        <begin position="109"/>
        <end position="119"/>
    </location>
</feature>
<proteinExistence type="predicted"/>
<feature type="region of interest" description="Disordered" evidence="1">
    <location>
        <begin position="81"/>
        <end position="130"/>
    </location>
</feature>
<protein>
    <submittedName>
        <fullName evidence="2">Uncharacterized protein</fullName>
    </submittedName>
</protein>
<name>A0AAV5KVR2_9ROSI</name>
<evidence type="ECO:0000313" key="3">
    <source>
        <dbReference type="Proteomes" id="UP001054252"/>
    </source>
</evidence>
<comment type="caution">
    <text evidence="2">The sequence shown here is derived from an EMBL/GenBank/DDBJ whole genome shotgun (WGS) entry which is preliminary data.</text>
</comment>
<dbReference type="EMBL" id="BPVZ01000080">
    <property type="protein sequence ID" value="GKV28586.1"/>
    <property type="molecule type" value="Genomic_DNA"/>
</dbReference>
<evidence type="ECO:0000313" key="2">
    <source>
        <dbReference type="EMBL" id="GKV28586.1"/>
    </source>
</evidence>
<reference evidence="2 3" key="1">
    <citation type="journal article" date="2021" name="Commun. Biol.">
        <title>The genome of Shorea leprosula (Dipterocarpaceae) highlights the ecological relevance of drought in aseasonal tropical rainforests.</title>
        <authorList>
            <person name="Ng K.K.S."/>
            <person name="Kobayashi M.J."/>
            <person name="Fawcett J.A."/>
            <person name="Hatakeyama M."/>
            <person name="Paape T."/>
            <person name="Ng C.H."/>
            <person name="Ang C.C."/>
            <person name="Tnah L.H."/>
            <person name="Lee C.T."/>
            <person name="Nishiyama T."/>
            <person name="Sese J."/>
            <person name="O'Brien M.J."/>
            <person name="Copetti D."/>
            <person name="Mohd Noor M.I."/>
            <person name="Ong R.C."/>
            <person name="Putra M."/>
            <person name="Sireger I.Z."/>
            <person name="Indrioko S."/>
            <person name="Kosugi Y."/>
            <person name="Izuno A."/>
            <person name="Isagi Y."/>
            <person name="Lee S.L."/>
            <person name="Shimizu K.K."/>
        </authorList>
    </citation>
    <scope>NUCLEOTIDE SEQUENCE [LARGE SCALE GENOMIC DNA]</scope>
    <source>
        <strain evidence="2">214</strain>
    </source>
</reference>
<dbReference type="AlphaFoldDB" id="A0AAV5KVR2"/>
<accession>A0AAV5KVR2</accession>
<organism evidence="2 3">
    <name type="scientific">Rubroshorea leprosula</name>
    <dbReference type="NCBI Taxonomy" id="152421"/>
    <lineage>
        <taxon>Eukaryota</taxon>
        <taxon>Viridiplantae</taxon>
        <taxon>Streptophyta</taxon>
        <taxon>Embryophyta</taxon>
        <taxon>Tracheophyta</taxon>
        <taxon>Spermatophyta</taxon>
        <taxon>Magnoliopsida</taxon>
        <taxon>eudicotyledons</taxon>
        <taxon>Gunneridae</taxon>
        <taxon>Pentapetalae</taxon>
        <taxon>rosids</taxon>
        <taxon>malvids</taxon>
        <taxon>Malvales</taxon>
        <taxon>Dipterocarpaceae</taxon>
        <taxon>Rubroshorea</taxon>
    </lineage>
</organism>
<dbReference type="Proteomes" id="UP001054252">
    <property type="component" value="Unassembled WGS sequence"/>
</dbReference>
<sequence>MIRQTLIRSTPVNGRTQPLLFMDDSTKSSISSLRVTKGRRFAQVVGAGTAECAACFLLLFVHGDGATGARVLQGTHEVVQEGVEEEETSTNLEDEEAGDDGGRKLEGTGCEGRSGGGKEPGWHFRGAGKE</sequence>
<feature type="compositionally biased region" description="Acidic residues" evidence="1">
    <location>
        <begin position="82"/>
        <end position="99"/>
    </location>
</feature>